<protein>
    <recommendedName>
        <fullName evidence="1">Integrase core domain-containing protein</fullName>
    </recommendedName>
</protein>
<reference evidence="3" key="1">
    <citation type="journal article" date="2017" name="bioRxiv">
        <title>Comparative analysis of the genomes of Stylophora pistillata and Acropora digitifera provides evidence for extensive differences between species of corals.</title>
        <authorList>
            <person name="Voolstra C.R."/>
            <person name="Li Y."/>
            <person name="Liew Y.J."/>
            <person name="Baumgarten S."/>
            <person name="Zoccola D."/>
            <person name="Flot J.-F."/>
            <person name="Tambutte S."/>
            <person name="Allemand D."/>
            <person name="Aranda M."/>
        </authorList>
    </citation>
    <scope>NUCLEOTIDE SEQUENCE [LARGE SCALE GENOMIC DNA]</scope>
</reference>
<feature type="domain" description="Integrase core" evidence="1">
    <location>
        <begin position="148"/>
        <end position="188"/>
    </location>
</feature>
<organism evidence="2 3">
    <name type="scientific">Stylophora pistillata</name>
    <name type="common">Smooth cauliflower coral</name>
    <dbReference type="NCBI Taxonomy" id="50429"/>
    <lineage>
        <taxon>Eukaryota</taxon>
        <taxon>Metazoa</taxon>
        <taxon>Cnidaria</taxon>
        <taxon>Anthozoa</taxon>
        <taxon>Hexacorallia</taxon>
        <taxon>Scleractinia</taxon>
        <taxon>Astrocoeniina</taxon>
        <taxon>Pocilloporidae</taxon>
        <taxon>Stylophora</taxon>
    </lineage>
</organism>
<evidence type="ECO:0000313" key="3">
    <source>
        <dbReference type="Proteomes" id="UP000225706"/>
    </source>
</evidence>
<dbReference type="InterPro" id="IPR058913">
    <property type="entry name" value="Integrase_dom_put"/>
</dbReference>
<name>A0A2B4SFA8_STYPI</name>
<dbReference type="Pfam" id="PF24764">
    <property type="entry name" value="rva_4"/>
    <property type="match status" value="1"/>
</dbReference>
<comment type="caution">
    <text evidence="2">The sequence shown here is derived from an EMBL/GenBank/DDBJ whole genome shotgun (WGS) entry which is preliminary data.</text>
</comment>
<gene>
    <name evidence="2" type="ORF">AWC38_SpisGene7463</name>
</gene>
<dbReference type="Proteomes" id="UP000225706">
    <property type="component" value="Unassembled WGS sequence"/>
</dbReference>
<sequence>MLLGLCPPLISFTQLYRFHVEQNVGQSWARIVTVLLGVLSRYTQAKPDFDIPVNSVIEKLRYAQNIIVQLDKDVYSGNKPEKVYSGCKGRPSFNIPKEQLEMFLEYNFSVPQIAEMLGVSLSTIKRRFRDYDLSVSQTYSAIGDNELDEIIQQLEQFIIGWDNHPIESARNMTPNQLWIRGMLGIANDDGTIAKEVWLNEREQESYRIDYEGILPESTERDDLIDVPDVLCPLSDEALAELHRTINPKRANVNRGVDIYLGAVDFVRQHMT</sequence>
<evidence type="ECO:0000313" key="2">
    <source>
        <dbReference type="EMBL" id="PFX27789.1"/>
    </source>
</evidence>
<dbReference type="AlphaFoldDB" id="A0A2B4SFA8"/>
<accession>A0A2B4SFA8</accession>
<keyword evidence="3" id="KW-1185">Reference proteome</keyword>
<evidence type="ECO:0000259" key="1">
    <source>
        <dbReference type="Pfam" id="PF24764"/>
    </source>
</evidence>
<dbReference type="EMBL" id="LSMT01000095">
    <property type="protein sequence ID" value="PFX27789.1"/>
    <property type="molecule type" value="Genomic_DNA"/>
</dbReference>
<proteinExistence type="predicted"/>